<dbReference type="WBParaSite" id="ALUE_0000951901-mRNA-1">
    <property type="protein sequence ID" value="ALUE_0000951901-mRNA-1"/>
    <property type="gene ID" value="ALUE_0000951901"/>
</dbReference>
<name>A0A0M3I0A1_ASCLU</name>
<accession>A0A0M3I0A1</accession>
<dbReference type="Proteomes" id="UP000036681">
    <property type="component" value="Unplaced"/>
</dbReference>
<proteinExistence type="predicted"/>
<evidence type="ECO:0000313" key="2">
    <source>
        <dbReference type="WBParaSite" id="ALUE_0000951901-mRNA-1"/>
    </source>
</evidence>
<dbReference type="AlphaFoldDB" id="A0A0M3I0A1"/>
<organism evidence="1 2">
    <name type="scientific">Ascaris lumbricoides</name>
    <name type="common">Giant roundworm</name>
    <dbReference type="NCBI Taxonomy" id="6252"/>
    <lineage>
        <taxon>Eukaryota</taxon>
        <taxon>Metazoa</taxon>
        <taxon>Ecdysozoa</taxon>
        <taxon>Nematoda</taxon>
        <taxon>Chromadorea</taxon>
        <taxon>Rhabditida</taxon>
        <taxon>Spirurina</taxon>
        <taxon>Ascaridomorpha</taxon>
        <taxon>Ascaridoidea</taxon>
        <taxon>Ascarididae</taxon>
        <taxon>Ascaris</taxon>
    </lineage>
</organism>
<sequence length="159" mass="18072">MCARVCVRIREGLRKCDEQKQRVHRERALQRGEFVLRTASAVCDRVDDADLWPIDVENANDLDMPMIRATARKKFYKSAIHTLQRLSCEFNPSAKLAILAETFSEISAIEQAAAYINIPCMEHTASVPQDVEPTASTLRSLEHWEAFYGSLNFDEKGLI</sequence>
<reference evidence="2" key="1">
    <citation type="submission" date="2016-05" db="UniProtKB">
        <authorList>
            <consortium name="WormBaseParasite"/>
        </authorList>
    </citation>
    <scope>IDENTIFICATION</scope>
</reference>
<keyword evidence="1" id="KW-1185">Reference proteome</keyword>
<evidence type="ECO:0000313" key="1">
    <source>
        <dbReference type="Proteomes" id="UP000036681"/>
    </source>
</evidence>
<protein>
    <submittedName>
        <fullName evidence="2">Uncharacterized protein</fullName>
    </submittedName>
</protein>